<evidence type="ECO:0000313" key="10">
    <source>
        <dbReference type="Proteomes" id="UP001204798"/>
    </source>
</evidence>
<keyword evidence="3 5" id="KW-0819">tRNA processing</keyword>
<dbReference type="RefSeq" id="WP_018195408.1">
    <property type="nucleotide sequence ID" value="NZ_CP130454.1"/>
</dbReference>
<dbReference type="Gene3D" id="3.30.2350.10">
    <property type="entry name" value="Pseudouridine synthase"/>
    <property type="match status" value="1"/>
</dbReference>
<feature type="domain" description="tRNA pseudouridylate synthase B C-terminal" evidence="8">
    <location>
        <begin position="182"/>
        <end position="240"/>
    </location>
</feature>
<dbReference type="Pfam" id="PF16198">
    <property type="entry name" value="TruB_C_2"/>
    <property type="match status" value="1"/>
</dbReference>
<dbReference type="PANTHER" id="PTHR13767">
    <property type="entry name" value="TRNA-PSEUDOURIDINE SYNTHASE"/>
    <property type="match status" value="1"/>
</dbReference>
<dbReference type="InterPro" id="IPR020103">
    <property type="entry name" value="PsdUridine_synth_cat_dom_sf"/>
</dbReference>
<feature type="active site" description="Nucleophile" evidence="5">
    <location>
        <position position="45"/>
    </location>
</feature>
<dbReference type="HAMAP" id="MF_01080">
    <property type="entry name" value="TruB_bact"/>
    <property type="match status" value="1"/>
</dbReference>
<accession>A0ABT2ENF1</accession>
<proteinExistence type="inferred from homology"/>
<dbReference type="EMBL" id="JANUCP010000003">
    <property type="protein sequence ID" value="MCS3919380.1"/>
    <property type="molecule type" value="Genomic_DNA"/>
</dbReference>
<organism evidence="9 10">
    <name type="scientific">Candidatus Fervidibacter sacchari</name>
    <dbReference type="NCBI Taxonomy" id="1448929"/>
    <lineage>
        <taxon>Bacteria</taxon>
        <taxon>Candidatus Fervidibacterota</taxon>
        <taxon>Candidatus Fervidibacter</taxon>
    </lineage>
</organism>
<comment type="similarity">
    <text evidence="2 5">Belongs to the pseudouridine synthase TruB family. Type 1 subfamily.</text>
</comment>
<gene>
    <name evidence="5" type="primary">truB</name>
    <name evidence="9" type="ORF">M2350_001793</name>
</gene>
<name>A0ABT2ENF1_9BACT</name>
<evidence type="ECO:0000256" key="3">
    <source>
        <dbReference type="ARBA" id="ARBA00022694"/>
    </source>
</evidence>
<dbReference type="GO" id="GO:0160148">
    <property type="term" value="F:tRNA pseudouridine(55) synthase activity"/>
    <property type="evidence" value="ECO:0007669"/>
    <property type="project" value="UniProtKB-EC"/>
</dbReference>
<evidence type="ECO:0000256" key="1">
    <source>
        <dbReference type="ARBA" id="ARBA00000385"/>
    </source>
</evidence>
<dbReference type="EC" id="5.4.99.25" evidence="5"/>
<dbReference type="InterPro" id="IPR015240">
    <property type="entry name" value="tRNA_sdUridine_synth_fam1_C"/>
</dbReference>
<evidence type="ECO:0000256" key="4">
    <source>
        <dbReference type="ARBA" id="ARBA00023235"/>
    </source>
</evidence>
<comment type="catalytic activity">
    <reaction evidence="1 5">
        <text>uridine(55) in tRNA = pseudouridine(55) in tRNA</text>
        <dbReference type="Rhea" id="RHEA:42532"/>
        <dbReference type="Rhea" id="RHEA-COMP:10101"/>
        <dbReference type="Rhea" id="RHEA-COMP:10102"/>
        <dbReference type="ChEBI" id="CHEBI:65314"/>
        <dbReference type="ChEBI" id="CHEBI:65315"/>
        <dbReference type="EC" id="5.4.99.25"/>
    </reaction>
</comment>
<dbReference type="InterPro" id="IPR014780">
    <property type="entry name" value="tRNA_psdUridine_synth_TruB"/>
</dbReference>
<keyword evidence="10" id="KW-1185">Reference proteome</keyword>
<evidence type="ECO:0000259" key="8">
    <source>
        <dbReference type="Pfam" id="PF16198"/>
    </source>
</evidence>
<dbReference type="InterPro" id="IPR002501">
    <property type="entry name" value="PsdUridine_synth_N"/>
</dbReference>
<dbReference type="Pfam" id="PF09157">
    <property type="entry name" value="TruB-C_2"/>
    <property type="match status" value="1"/>
</dbReference>
<evidence type="ECO:0000259" key="7">
    <source>
        <dbReference type="Pfam" id="PF09157"/>
    </source>
</evidence>
<evidence type="ECO:0000259" key="6">
    <source>
        <dbReference type="Pfam" id="PF01509"/>
    </source>
</evidence>
<dbReference type="CDD" id="cd02573">
    <property type="entry name" value="PseudoU_synth_EcTruB"/>
    <property type="match status" value="1"/>
</dbReference>
<sequence length="311" mass="35472">MKSEVKEPEGVLLLLKPSGMTAHDVVEFVRRKLKMKRVGHTGTLDPLAAGLMILCLGRATRLAEFLSELDKVYRFEMVFGVKTKTQDAEGEIVEVRPTDGITVERLQEVLPKFVGEIEQIPPMLSAVHYHGKRLYELARKGIEVERKPRKVQIYRLTLLDWWDEPVKRALIEVHCSRGTYIRTLASDIGDALGCGAYQHFLVRTQIGPFKSEQALTLEEFADAVSKGEWERHLLPADQALPMFPTLVLTRLEARRVLNGMESVVGTIWGYPNLKDERFVRLYDQDHRFLGVGVIRRHGNLLICQPHKIFPP</sequence>
<reference evidence="9 10" key="1">
    <citation type="submission" date="2022-08" db="EMBL/GenBank/DDBJ databases">
        <title>Bacterial and archaeal communities from various locations to study Microbial Dark Matter (Phase II).</title>
        <authorList>
            <person name="Stepanauskas R."/>
        </authorList>
    </citation>
    <scope>NUCLEOTIDE SEQUENCE [LARGE SCALE GENOMIC DNA]</scope>
    <source>
        <strain evidence="9 10">PD1</strain>
    </source>
</reference>
<dbReference type="SUPFAM" id="SSF55120">
    <property type="entry name" value="Pseudouridine synthase"/>
    <property type="match status" value="1"/>
</dbReference>
<dbReference type="NCBIfam" id="TIGR00431">
    <property type="entry name" value="TruB"/>
    <property type="match status" value="1"/>
</dbReference>
<feature type="domain" description="Pseudouridine synthase II N-terminal" evidence="6">
    <location>
        <begin position="30"/>
        <end position="181"/>
    </location>
</feature>
<dbReference type="Pfam" id="PF01509">
    <property type="entry name" value="TruB_N"/>
    <property type="match status" value="1"/>
</dbReference>
<dbReference type="InterPro" id="IPR032819">
    <property type="entry name" value="TruB_C"/>
</dbReference>
<dbReference type="Proteomes" id="UP001204798">
    <property type="component" value="Unassembled WGS sequence"/>
</dbReference>
<evidence type="ECO:0000313" key="9">
    <source>
        <dbReference type="EMBL" id="MCS3919380.1"/>
    </source>
</evidence>
<protein>
    <recommendedName>
        <fullName evidence="5">tRNA pseudouridine synthase B</fullName>
        <ecNumber evidence="5">5.4.99.25</ecNumber>
    </recommendedName>
    <alternativeName>
        <fullName evidence="5">tRNA pseudouridine(55) synthase</fullName>
        <shortName evidence="5">Psi55 synthase</shortName>
    </alternativeName>
    <alternativeName>
        <fullName evidence="5">tRNA pseudouridylate synthase</fullName>
    </alternativeName>
    <alternativeName>
        <fullName evidence="5">tRNA-uridine isomerase</fullName>
    </alternativeName>
</protein>
<evidence type="ECO:0000256" key="5">
    <source>
        <dbReference type="HAMAP-Rule" id="MF_01080"/>
    </source>
</evidence>
<comment type="caution">
    <text evidence="9">The sequence shown here is derived from an EMBL/GenBank/DDBJ whole genome shotgun (WGS) entry which is preliminary data.</text>
</comment>
<comment type="function">
    <text evidence="5">Responsible for synthesis of pseudouridine from uracil-55 in the psi GC loop of transfer RNAs.</text>
</comment>
<feature type="domain" description="tRNA pseudouridine synthase II TruB subfamily 1 C-terminal" evidence="7">
    <location>
        <begin position="271"/>
        <end position="300"/>
    </location>
</feature>
<dbReference type="PANTHER" id="PTHR13767:SF2">
    <property type="entry name" value="PSEUDOURIDYLATE SYNTHASE TRUB1"/>
    <property type="match status" value="1"/>
</dbReference>
<keyword evidence="4 5" id="KW-0413">Isomerase</keyword>
<evidence type="ECO:0000256" key="2">
    <source>
        <dbReference type="ARBA" id="ARBA00005642"/>
    </source>
</evidence>